<comment type="caution">
    <text evidence="7">The sequence shown here is derived from an EMBL/GenBank/DDBJ whole genome shotgun (WGS) entry which is preliminary data.</text>
</comment>
<evidence type="ECO:0000256" key="6">
    <source>
        <dbReference type="ARBA" id="ARBA00034496"/>
    </source>
</evidence>
<dbReference type="InterPro" id="IPR001486">
    <property type="entry name" value="Hemoglobin_trunc"/>
</dbReference>
<protein>
    <submittedName>
        <fullName evidence="7">Globin</fullName>
    </submittedName>
</protein>
<name>A0ABV5V3P5_9MICO</name>
<evidence type="ECO:0000256" key="3">
    <source>
        <dbReference type="ARBA" id="ARBA00022617"/>
    </source>
</evidence>
<dbReference type="CDD" id="cd14771">
    <property type="entry name" value="TrHb2_Mt-trHbO-like_O"/>
    <property type="match status" value="1"/>
</dbReference>
<dbReference type="Proteomes" id="UP001589613">
    <property type="component" value="Unassembled WGS sequence"/>
</dbReference>
<keyword evidence="4" id="KW-0479">Metal-binding</keyword>
<gene>
    <name evidence="7" type="ORF">ACFFN0_10190</name>
</gene>
<dbReference type="InterPro" id="IPR009050">
    <property type="entry name" value="Globin-like_sf"/>
</dbReference>
<sequence length="153" mass="17544">MSQQHQPTGTGERLVPQQTFYERVGGHDTFRRLVAEFYRGVAGDPPLKEMYPEEDLGPAEDRLRMFLEQYWGGPTTYSERRGHPRLRMRHAPFAVTPTQRDRWLHHMNAAIDTITDRLSPLDEEQLRAYVAHAAQAMVNSFEEDHRPGGTAAG</sequence>
<organism evidence="7 8">
    <name type="scientific">Ornithinimicrobium kibberense</name>
    <dbReference type="NCBI Taxonomy" id="282060"/>
    <lineage>
        <taxon>Bacteria</taxon>
        <taxon>Bacillati</taxon>
        <taxon>Actinomycetota</taxon>
        <taxon>Actinomycetes</taxon>
        <taxon>Micrococcales</taxon>
        <taxon>Ornithinimicrobiaceae</taxon>
        <taxon>Ornithinimicrobium</taxon>
    </lineage>
</organism>
<dbReference type="InterPro" id="IPR019795">
    <property type="entry name" value="Globin_bac-like_CS"/>
</dbReference>
<dbReference type="PANTHER" id="PTHR47366">
    <property type="entry name" value="TWO-ON-TWO HEMOGLOBIN-3"/>
    <property type="match status" value="1"/>
</dbReference>
<keyword evidence="2" id="KW-0813">Transport</keyword>
<dbReference type="PANTHER" id="PTHR47366:SF1">
    <property type="entry name" value="TWO-ON-TWO HEMOGLOBIN-3"/>
    <property type="match status" value="1"/>
</dbReference>
<dbReference type="InterPro" id="IPR012292">
    <property type="entry name" value="Globin/Proto"/>
</dbReference>
<dbReference type="InterPro" id="IPR044203">
    <property type="entry name" value="GlbO/GLB3-like"/>
</dbReference>
<dbReference type="Gene3D" id="1.10.490.10">
    <property type="entry name" value="Globins"/>
    <property type="match status" value="1"/>
</dbReference>
<comment type="cofactor">
    <cofactor evidence="1">
        <name>heme</name>
        <dbReference type="ChEBI" id="CHEBI:30413"/>
    </cofactor>
</comment>
<keyword evidence="5" id="KW-0408">Iron</keyword>
<dbReference type="SUPFAM" id="SSF46458">
    <property type="entry name" value="Globin-like"/>
    <property type="match status" value="1"/>
</dbReference>
<dbReference type="Pfam" id="PF01152">
    <property type="entry name" value="Bac_globin"/>
    <property type="match status" value="1"/>
</dbReference>
<reference evidence="7 8" key="1">
    <citation type="submission" date="2024-09" db="EMBL/GenBank/DDBJ databases">
        <authorList>
            <person name="Sun Q."/>
            <person name="Mori K."/>
        </authorList>
    </citation>
    <scope>NUCLEOTIDE SEQUENCE [LARGE SCALE GENOMIC DNA]</scope>
    <source>
        <strain evidence="7 8">JCM 12763</strain>
    </source>
</reference>
<evidence type="ECO:0000256" key="5">
    <source>
        <dbReference type="ARBA" id="ARBA00023004"/>
    </source>
</evidence>
<dbReference type="EMBL" id="JBHMAX010000019">
    <property type="protein sequence ID" value="MFB9732412.1"/>
    <property type="molecule type" value="Genomic_DNA"/>
</dbReference>
<dbReference type="RefSeq" id="WP_075958714.1">
    <property type="nucleotide sequence ID" value="NZ_JBHMAX010000019.1"/>
</dbReference>
<evidence type="ECO:0000256" key="4">
    <source>
        <dbReference type="ARBA" id="ARBA00022723"/>
    </source>
</evidence>
<comment type="similarity">
    <text evidence="6">Belongs to the truncated hemoglobin family. Group II subfamily.</text>
</comment>
<proteinExistence type="inferred from homology"/>
<dbReference type="PROSITE" id="PS01213">
    <property type="entry name" value="GLOBIN_FAM_2"/>
    <property type="match status" value="1"/>
</dbReference>
<evidence type="ECO:0000256" key="2">
    <source>
        <dbReference type="ARBA" id="ARBA00022448"/>
    </source>
</evidence>
<evidence type="ECO:0000313" key="8">
    <source>
        <dbReference type="Proteomes" id="UP001589613"/>
    </source>
</evidence>
<keyword evidence="3" id="KW-0349">Heme</keyword>
<accession>A0ABV5V3P5</accession>
<evidence type="ECO:0000313" key="7">
    <source>
        <dbReference type="EMBL" id="MFB9732412.1"/>
    </source>
</evidence>
<keyword evidence="8" id="KW-1185">Reference proteome</keyword>
<evidence type="ECO:0000256" key="1">
    <source>
        <dbReference type="ARBA" id="ARBA00001971"/>
    </source>
</evidence>